<keyword evidence="1" id="KW-1133">Transmembrane helix</keyword>
<dbReference type="Proteomes" id="UP000092460">
    <property type="component" value="Unassembled WGS sequence"/>
</dbReference>
<dbReference type="VEuPathDB" id="VectorBase:GPPI024912"/>
<dbReference type="EnsemblMetazoa" id="GPPI024912-RA">
    <property type="protein sequence ID" value="GPPI024912-PA"/>
    <property type="gene ID" value="GPPI024912"/>
</dbReference>
<feature type="transmembrane region" description="Helical" evidence="1">
    <location>
        <begin position="21"/>
        <end position="40"/>
    </location>
</feature>
<reference evidence="2" key="2">
    <citation type="submission" date="2020-05" db="UniProtKB">
        <authorList>
            <consortium name="EnsemblMetazoa"/>
        </authorList>
    </citation>
    <scope>IDENTIFICATION</scope>
    <source>
        <strain evidence="2">IAEA</strain>
    </source>
</reference>
<dbReference type="EMBL" id="JXJN01011521">
    <property type="status" value="NOT_ANNOTATED_CDS"/>
    <property type="molecule type" value="Genomic_DNA"/>
</dbReference>
<evidence type="ECO:0000256" key="1">
    <source>
        <dbReference type="SAM" id="Phobius"/>
    </source>
</evidence>
<organism evidence="2 3">
    <name type="scientific">Glossina palpalis gambiensis</name>
    <dbReference type="NCBI Taxonomy" id="67801"/>
    <lineage>
        <taxon>Eukaryota</taxon>
        <taxon>Metazoa</taxon>
        <taxon>Ecdysozoa</taxon>
        <taxon>Arthropoda</taxon>
        <taxon>Hexapoda</taxon>
        <taxon>Insecta</taxon>
        <taxon>Pterygota</taxon>
        <taxon>Neoptera</taxon>
        <taxon>Endopterygota</taxon>
        <taxon>Diptera</taxon>
        <taxon>Brachycera</taxon>
        <taxon>Muscomorpha</taxon>
        <taxon>Hippoboscoidea</taxon>
        <taxon>Glossinidae</taxon>
        <taxon>Glossina</taxon>
    </lineage>
</organism>
<dbReference type="AlphaFoldDB" id="A0A1B0BBK5"/>
<reference evidence="3" key="1">
    <citation type="submission" date="2015-01" db="EMBL/GenBank/DDBJ databases">
        <authorList>
            <person name="Aksoy S."/>
            <person name="Warren W."/>
            <person name="Wilson R.K."/>
        </authorList>
    </citation>
    <scope>NUCLEOTIDE SEQUENCE [LARGE SCALE GENOMIC DNA]</scope>
    <source>
        <strain evidence="3">IAEA</strain>
    </source>
</reference>
<dbReference type="EMBL" id="JXJN01011519">
    <property type="status" value="NOT_ANNOTATED_CDS"/>
    <property type="molecule type" value="Genomic_DNA"/>
</dbReference>
<accession>A0A1B0BBK5</accession>
<keyword evidence="1" id="KW-0812">Transmembrane</keyword>
<keyword evidence="3" id="KW-1185">Reference proteome</keyword>
<dbReference type="EMBL" id="JXJN01011520">
    <property type="status" value="NOT_ANNOTATED_CDS"/>
    <property type="molecule type" value="Genomic_DNA"/>
</dbReference>
<sequence>MICSDRVKETHATEKSSTMRTIPMLIKLFITFIGCFHNLFPEHLLPVDAIQHKRKEPRIDNRIKILVTVKLKMRSLLSCYCWPFAILNDGYHHYCHHHHHHRHYRHYHHHHHHRHYHRCRRDLCFL</sequence>
<name>A0A1B0BBK5_9MUSC</name>
<evidence type="ECO:0000313" key="3">
    <source>
        <dbReference type="Proteomes" id="UP000092460"/>
    </source>
</evidence>
<keyword evidence="1" id="KW-0472">Membrane</keyword>
<proteinExistence type="predicted"/>
<evidence type="ECO:0000313" key="2">
    <source>
        <dbReference type="EnsemblMetazoa" id="GPPI024912-PA"/>
    </source>
</evidence>
<protein>
    <submittedName>
        <fullName evidence="2">Uncharacterized protein</fullName>
    </submittedName>
</protein>